<reference evidence="1" key="1">
    <citation type="submission" date="2020-06" db="EMBL/GenBank/DDBJ databases">
        <authorList>
            <person name="Li T."/>
            <person name="Hu X."/>
            <person name="Zhang T."/>
            <person name="Song X."/>
            <person name="Zhang H."/>
            <person name="Dai N."/>
            <person name="Sheng W."/>
            <person name="Hou X."/>
            <person name="Wei L."/>
        </authorList>
    </citation>
    <scope>NUCLEOTIDE SEQUENCE</scope>
    <source>
        <strain evidence="1">KEN1</strain>
        <tissue evidence="1">Leaf</tissue>
    </source>
</reference>
<gene>
    <name evidence="1" type="ORF">Slati_4292600</name>
</gene>
<name>A0AAW2TDK8_9LAMI</name>
<dbReference type="EMBL" id="JACGWN010000015">
    <property type="protein sequence ID" value="KAL0402627.1"/>
    <property type="molecule type" value="Genomic_DNA"/>
</dbReference>
<dbReference type="InterPro" id="IPR036691">
    <property type="entry name" value="Endo/exonu/phosph_ase_sf"/>
</dbReference>
<organism evidence="1">
    <name type="scientific">Sesamum latifolium</name>
    <dbReference type="NCBI Taxonomy" id="2727402"/>
    <lineage>
        <taxon>Eukaryota</taxon>
        <taxon>Viridiplantae</taxon>
        <taxon>Streptophyta</taxon>
        <taxon>Embryophyta</taxon>
        <taxon>Tracheophyta</taxon>
        <taxon>Spermatophyta</taxon>
        <taxon>Magnoliopsida</taxon>
        <taxon>eudicotyledons</taxon>
        <taxon>Gunneridae</taxon>
        <taxon>Pentapetalae</taxon>
        <taxon>asterids</taxon>
        <taxon>lamiids</taxon>
        <taxon>Lamiales</taxon>
        <taxon>Pedaliaceae</taxon>
        <taxon>Sesamum</taxon>
    </lineage>
</organism>
<reference evidence="1" key="2">
    <citation type="journal article" date="2024" name="Plant">
        <title>Genomic evolution and insights into agronomic trait innovations of Sesamum species.</title>
        <authorList>
            <person name="Miao H."/>
            <person name="Wang L."/>
            <person name="Qu L."/>
            <person name="Liu H."/>
            <person name="Sun Y."/>
            <person name="Le M."/>
            <person name="Wang Q."/>
            <person name="Wei S."/>
            <person name="Zheng Y."/>
            <person name="Lin W."/>
            <person name="Duan Y."/>
            <person name="Cao H."/>
            <person name="Xiong S."/>
            <person name="Wang X."/>
            <person name="Wei L."/>
            <person name="Li C."/>
            <person name="Ma Q."/>
            <person name="Ju M."/>
            <person name="Zhao R."/>
            <person name="Li G."/>
            <person name="Mu C."/>
            <person name="Tian Q."/>
            <person name="Mei H."/>
            <person name="Zhang T."/>
            <person name="Gao T."/>
            <person name="Zhang H."/>
        </authorList>
    </citation>
    <scope>NUCLEOTIDE SEQUENCE</scope>
    <source>
        <strain evidence="1">KEN1</strain>
    </source>
</reference>
<dbReference type="SUPFAM" id="SSF56219">
    <property type="entry name" value="DNase I-like"/>
    <property type="match status" value="1"/>
</dbReference>
<accession>A0AAW2TDK8</accession>
<dbReference type="AlphaFoldDB" id="A0AAW2TDK8"/>
<evidence type="ECO:0008006" key="2">
    <source>
        <dbReference type="Google" id="ProtNLM"/>
    </source>
</evidence>
<sequence length="126" mass="14346">MINLAVWNVRGLNRRDHQVAVSDLISEFQLQFVGLLETRVSIRNVARIQSCLSHYWKWFVDYTGPGNRIWLAWKFDEVDVNVISVLPQIIHCSVLIRHTHISVLVSVVYGANDGVSVASCGNLWLT</sequence>
<comment type="caution">
    <text evidence="1">The sequence shown here is derived from an EMBL/GenBank/DDBJ whole genome shotgun (WGS) entry which is preliminary data.</text>
</comment>
<evidence type="ECO:0000313" key="1">
    <source>
        <dbReference type="EMBL" id="KAL0402627.1"/>
    </source>
</evidence>
<dbReference type="Gene3D" id="3.60.10.10">
    <property type="entry name" value="Endonuclease/exonuclease/phosphatase"/>
    <property type="match status" value="1"/>
</dbReference>
<protein>
    <recommendedName>
        <fullName evidence="2">Endonuclease/exonuclease/phosphatase domain-containing protein</fullName>
    </recommendedName>
</protein>
<proteinExistence type="predicted"/>